<dbReference type="PANTHER" id="PTHR39336">
    <property type="entry name" value="PYRIDOXAMINE PHOSPHATE OXIDASE FAMILY PROTEIN (AFU_ORTHOLOGUE AFUA_6G11440)"/>
    <property type="match status" value="1"/>
</dbReference>
<reference evidence="2 3" key="1">
    <citation type="submission" date="2021-03" db="EMBL/GenBank/DDBJ databases">
        <title>Antimicrobial resistance genes in bacteria isolated from Japanese honey, and their potential for conferring macrolide and lincosamide resistance in the American foulbrood pathogen Paenibacillus larvae.</title>
        <authorList>
            <person name="Okamoto M."/>
            <person name="Kumagai M."/>
            <person name="Kanamori H."/>
            <person name="Takamatsu D."/>
        </authorList>
    </citation>
    <scope>NUCLEOTIDE SEQUENCE [LARGE SCALE GENOMIC DNA]</scope>
    <source>
        <strain evidence="2 3">J42TS3</strain>
    </source>
</reference>
<evidence type="ECO:0000313" key="2">
    <source>
        <dbReference type="EMBL" id="GIP54043.1"/>
    </source>
</evidence>
<accession>A0ABQ4MDI1</accession>
<keyword evidence="3" id="KW-1185">Reference proteome</keyword>
<dbReference type="InterPro" id="IPR011576">
    <property type="entry name" value="Pyridox_Oxase_N"/>
</dbReference>
<proteinExistence type="predicted"/>
<dbReference type="EMBL" id="BOSL01000009">
    <property type="protein sequence ID" value="GIP54043.1"/>
    <property type="molecule type" value="Genomic_DNA"/>
</dbReference>
<organism evidence="2 3">
    <name type="scientific">Paenibacillus vini</name>
    <dbReference type="NCBI Taxonomy" id="1476024"/>
    <lineage>
        <taxon>Bacteria</taxon>
        <taxon>Bacillati</taxon>
        <taxon>Bacillota</taxon>
        <taxon>Bacilli</taxon>
        <taxon>Bacillales</taxon>
        <taxon>Paenibacillaceae</taxon>
        <taxon>Paenibacillus</taxon>
    </lineage>
</organism>
<dbReference type="Gene3D" id="2.30.110.10">
    <property type="entry name" value="Electron Transport, Fmn-binding Protein, Chain A"/>
    <property type="match status" value="1"/>
</dbReference>
<comment type="caution">
    <text evidence="2">The sequence shown here is derived from an EMBL/GenBank/DDBJ whole genome shotgun (WGS) entry which is preliminary data.</text>
</comment>
<dbReference type="InterPro" id="IPR012349">
    <property type="entry name" value="Split_barrel_FMN-bd"/>
</dbReference>
<sequence>MGKRFAAMLPQHIEFISKQHIFFVGSAPLSGEGHVNLSPKGYDSLRILSESEAVYLDLTGSGNETAAHLAENGRITLMFAAFEGQPLILRLYGKGRVILPGNEEWEKLEGYFPPLQGARQMIHISVYEVQTSCGFGVPLFQYEGDRNTLIQWAENKGEAGLDEYRQQKNAVSLDGLPSSYGEQA</sequence>
<evidence type="ECO:0000313" key="3">
    <source>
        <dbReference type="Proteomes" id="UP000679992"/>
    </source>
</evidence>
<dbReference type="SUPFAM" id="SSF50475">
    <property type="entry name" value="FMN-binding split barrel"/>
    <property type="match status" value="1"/>
</dbReference>
<protein>
    <submittedName>
        <fullName evidence="2">Pyridoxamine 5'-phosphate oxidase</fullName>
    </submittedName>
</protein>
<evidence type="ECO:0000259" key="1">
    <source>
        <dbReference type="Pfam" id="PF01243"/>
    </source>
</evidence>
<dbReference type="RefSeq" id="WP_213655441.1">
    <property type="nucleotide sequence ID" value="NZ_BOSL01000009.1"/>
</dbReference>
<gene>
    <name evidence="2" type="ORF">J42TS3_30780</name>
</gene>
<dbReference type="PANTHER" id="PTHR39336:SF1">
    <property type="entry name" value="PYRIDOXAMINE PHOSPHATE OXIDASE FAMILY PROTEIN (AFU_ORTHOLOGUE AFUA_6G11440)"/>
    <property type="match status" value="1"/>
</dbReference>
<feature type="domain" description="Pyridoxamine 5'-phosphate oxidase N-terminal" evidence="1">
    <location>
        <begin position="10"/>
        <end position="133"/>
    </location>
</feature>
<dbReference type="Pfam" id="PF01243">
    <property type="entry name" value="PNPOx_N"/>
    <property type="match status" value="1"/>
</dbReference>
<dbReference type="Proteomes" id="UP000679992">
    <property type="component" value="Unassembled WGS sequence"/>
</dbReference>
<name>A0ABQ4MDI1_9BACL</name>